<feature type="compositionally biased region" description="Basic residues" evidence="1">
    <location>
        <begin position="20"/>
        <end position="32"/>
    </location>
</feature>
<dbReference type="AlphaFoldDB" id="A0A0S2DNT2"/>
<feature type="region of interest" description="Disordered" evidence="1">
    <location>
        <begin position="1"/>
        <end position="42"/>
    </location>
</feature>
<evidence type="ECO:0000313" key="2">
    <source>
        <dbReference type="EMBL" id="ALN60145.1"/>
    </source>
</evidence>
<dbReference type="EMBL" id="CP013140">
    <property type="protein sequence ID" value="ALN60145.1"/>
    <property type="molecule type" value="Genomic_DNA"/>
</dbReference>
<evidence type="ECO:0000313" key="3">
    <source>
        <dbReference type="Proteomes" id="UP000061569"/>
    </source>
</evidence>
<sequence length="72" mass="8583">MDWTSRLPSPFPFPFPFPSSRRKPQPSRRRKPQPSFRRTPESILILLSRSPHAVRPRLFQKQQQNGFRLSPE</sequence>
<dbReference type="KEGG" id="lez:GLE_4804"/>
<accession>A0A0S2DNT2</accession>
<name>A0A0S2DNT2_LYSEN</name>
<protein>
    <submittedName>
        <fullName evidence="2">Uncharacterized protein</fullName>
    </submittedName>
</protein>
<proteinExistence type="predicted"/>
<evidence type="ECO:0000256" key="1">
    <source>
        <dbReference type="SAM" id="MobiDB-lite"/>
    </source>
</evidence>
<dbReference type="Proteomes" id="UP000061569">
    <property type="component" value="Chromosome"/>
</dbReference>
<reference evidence="2 3" key="1">
    <citation type="submission" date="2015-11" db="EMBL/GenBank/DDBJ databases">
        <title>Genome sequences of Lysobacter enzymogenes strain C3 and Lysobacter antibioticus ATCC 29479.</title>
        <authorList>
            <person name="Kobayashi D.Y."/>
        </authorList>
    </citation>
    <scope>NUCLEOTIDE SEQUENCE [LARGE SCALE GENOMIC DNA]</scope>
    <source>
        <strain evidence="2 3">C3</strain>
    </source>
</reference>
<organism evidence="2 3">
    <name type="scientific">Lysobacter enzymogenes</name>
    <dbReference type="NCBI Taxonomy" id="69"/>
    <lineage>
        <taxon>Bacteria</taxon>
        <taxon>Pseudomonadati</taxon>
        <taxon>Pseudomonadota</taxon>
        <taxon>Gammaproteobacteria</taxon>
        <taxon>Lysobacterales</taxon>
        <taxon>Lysobacteraceae</taxon>
        <taxon>Lysobacter</taxon>
    </lineage>
</organism>
<dbReference type="PATRIC" id="fig|69.6.peg.4736"/>
<gene>
    <name evidence="2" type="ORF">GLE_4804</name>
</gene>